<name>A0A653DVS1_CALMS</name>
<dbReference type="Proteomes" id="UP000410492">
    <property type="component" value="Unassembled WGS sequence"/>
</dbReference>
<dbReference type="EMBL" id="CAACVG010014613">
    <property type="protein sequence ID" value="VEN63431.1"/>
    <property type="molecule type" value="Genomic_DNA"/>
</dbReference>
<proteinExistence type="predicted"/>
<evidence type="ECO:0000313" key="2">
    <source>
        <dbReference type="Proteomes" id="UP000410492"/>
    </source>
</evidence>
<reference evidence="1 2" key="1">
    <citation type="submission" date="2019-01" db="EMBL/GenBank/DDBJ databases">
        <authorList>
            <person name="Sayadi A."/>
        </authorList>
    </citation>
    <scope>NUCLEOTIDE SEQUENCE [LARGE SCALE GENOMIC DNA]</scope>
</reference>
<gene>
    <name evidence="1" type="ORF">CALMAC_LOCUS20247</name>
</gene>
<sequence>MRASHWQNEPKRSPMSENMPSFLENLICHRLILFGGAAFPKHGGGDRWHSQRLMWMVLCYKEFHQNPDVPFYTLSINVLNHCSYFDDICGQVPIPFCET</sequence>
<accession>A0A653DVS1</accession>
<feature type="non-terminal residue" evidence="1">
    <location>
        <position position="99"/>
    </location>
</feature>
<dbReference type="AlphaFoldDB" id="A0A653DVS1"/>
<evidence type="ECO:0000313" key="1">
    <source>
        <dbReference type="EMBL" id="VEN63431.1"/>
    </source>
</evidence>
<protein>
    <submittedName>
        <fullName evidence="1">Uncharacterized protein</fullName>
    </submittedName>
</protein>
<organism evidence="1 2">
    <name type="scientific">Callosobruchus maculatus</name>
    <name type="common">Southern cowpea weevil</name>
    <name type="synonym">Pulse bruchid</name>
    <dbReference type="NCBI Taxonomy" id="64391"/>
    <lineage>
        <taxon>Eukaryota</taxon>
        <taxon>Metazoa</taxon>
        <taxon>Ecdysozoa</taxon>
        <taxon>Arthropoda</taxon>
        <taxon>Hexapoda</taxon>
        <taxon>Insecta</taxon>
        <taxon>Pterygota</taxon>
        <taxon>Neoptera</taxon>
        <taxon>Endopterygota</taxon>
        <taxon>Coleoptera</taxon>
        <taxon>Polyphaga</taxon>
        <taxon>Cucujiformia</taxon>
        <taxon>Chrysomeloidea</taxon>
        <taxon>Chrysomelidae</taxon>
        <taxon>Bruchinae</taxon>
        <taxon>Bruchini</taxon>
        <taxon>Callosobruchus</taxon>
    </lineage>
</organism>
<keyword evidence="2" id="KW-1185">Reference proteome</keyword>